<evidence type="ECO:0000313" key="2">
    <source>
        <dbReference type="EMBL" id="CAC9972572.1"/>
    </source>
</evidence>
<sequence length="395" mass="46452">MRMNSSQIKHFDYIFTGTGLASLMTVYKMVLSGKFSDKSILLLDQDSKKTNDRTWCFWEKEDSIWNPIISKKWDLALFANKNFKRDLQLKPYTYNKINGLDFYNFVFDAISNQPNITFLNEKVTDINELETHVFVGTEQNRYTCNYLFNSIYTKAFAESQTKYPVLQQHFVGWFVKSESEVFNPEEVIFMDFSVEQKGNTRFMYVLPTSKTEALVEYTLFSEKLLPTEEYENEIQIYLQKLGTHQFEIIEKEQGSIPMTSYPFWKKNTKRVLNIGTAGGWTKASTGYTFKNSDKKSSELIKFLSDNSSPKIPESFSMKAFHKKSRFWFYDLLLLDILYRHNELGRSIFSSLFKKGNPQLIFKFLDEETNLFEDLQVILKCPKLPFIKALFRVLFS</sequence>
<keyword evidence="3" id="KW-1185">Reference proteome</keyword>
<dbReference type="Pfam" id="PF05834">
    <property type="entry name" value="Lycopene_cycl"/>
    <property type="match status" value="1"/>
</dbReference>
<keyword evidence="1" id="KW-0472">Membrane</keyword>
<gene>
    <name evidence="2" type="ORF">FLAPXU55_00248</name>
</gene>
<dbReference type="AlphaFoldDB" id="A0A9N8P036"/>
<proteinExistence type="predicted"/>
<protein>
    <submittedName>
        <fullName evidence="2">Lycopene cyclase</fullName>
    </submittedName>
</protein>
<evidence type="ECO:0000313" key="3">
    <source>
        <dbReference type="Proteomes" id="UP000533639"/>
    </source>
</evidence>
<dbReference type="Proteomes" id="UP000533639">
    <property type="component" value="Unassembled WGS sequence"/>
</dbReference>
<evidence type="ECO:0000256" key="1">
    <source>
        <dbReference type="SAM" id="Phobius"/>
    </source>
</evidence>
<keyword evidence="1" id="KW-1133">Transmembrane helix</keyword>
<feature type="transmembrane region" description="Helical" evidence="1">
    <location>
        <begin position="12"/>
        <end position="30"/>
    </location>
</feature>
<accession>A0A9N8P036</accession>
<organism evidence="2 3">
    <name type="scientific">Flavobacterium panici</name>
    <dbReference type="NCBI Taxonomy" id="2654843"/>
    <lineage>
        <taxon>Bacteria</taxon>
        <taxon>Pseudomonadati</taxon>
        <taxon>Bacteroidota</taxon>
        <taxon>Flavobacteriia</taxon>
        <taxon>Flavobacteriales</taxon>
        <taxon>Flavobacteriaceae</taxon>
        <taxon>Flavobacterium</taxon>
    </lineage>
</organism>
<dbReference type="EMBL" id="CAIJDE010000017">
    <property type="protein sequence ID" value="CAC9972572.1"/>
    <property type="molecule type" value="Genomic_DNA"/>
</dbReference>
<name>A0A9N8P036_9FLAO</name>
<comment type="caution">
    <text evidence="2">The sequence shown here is derived from an EMBL/GenBank/DDBJ whole genome shotgun (WGS) entry which is preliminary data.</text>
</comment>
<dbReference type="InterPro" id="IPR036188">
    <property type="entry name" value="FAD/NAD-bd_sf"/>
</dbReference>
<reference evidence="2 3" key="1">
    <citation type="submission" date="2020-06" db="EMBL/GenBank/DDBJ databases">
        <authorList>
            <person name="Criscuolo A."/>
        </authorList>
    </citation>
    <scope>NUCLEOTIDE SEQUENCE [LARGE SCALE GENOMIC DNA]</scope>
    <source>
        <strain evidence="2">PXU-55</strain>
    </source>
</reference>
<dbReference type="Gene3D" id="3.50.50.60">
    <property type="entry name" value="FAD/NAD(P)-binding domain"/>
    <property type="match status" value="1"/>
</dbReference>
<keyword evidence="1" id="KW-0812">Transmembrane</keyword>
<dbReference type="PANTHER" id="PTHR39757:SF3">
    <property type="entry name" value="LYCOPENE EPSILON CYCLASE, CHLOROPLASTIC"/>
    <property type="match status" value="1"/>
</dbReference>
<dbReference type="PANTHER" id="PTHR39757">
    <property type="match status" value="1"/>
</dbReference>